<evidence type="ECO:0000313" key="3">
    <source>
        <dbReference type="Proteomes" id="UP000824120"/>
    </source>
</evidence>
<comment type="caution">
    <text evidence="2">The sequence shown here is derived from an EMBL/GenBank/DDBJ whole genome shotgun (WGS) entry which is preliminary data.</text>
</comment>
<accession>A0A9J6AYK1</accession>
<sequence>MCMEISAMRILKEVTDIEGCNHIDIITKKTAAKAQTAGPSSFLANCCNHAHAGVKTLIHVTLLLIIAKIEISESIAIGICTNTSVTSADHDLVAFAVSRENIHDGIHNVCRSLIIQHDKTFASSVDPKYDEILKGFRDFYCQCGLSKSRQVHHRDKYKQEGLNVISSEDNVGNNEKLSNTRH</sequence>
<reference evidence="2 3" key="1">
    <citation type="submission" date="2020-09" db="EMBL/GenBank/DDBJ databases">
        <title>De no assembly of potato wild relative species, Solanum commersonii.</title>
        <authorList>
            <person name="Cho K."/>
        </authorList>
    </citation>
    <scope>NUCLEOTIDE SEQUENCE [LARGE SCALE GENOMIC DNA]</scope>
    <source>
        <strain evidence="2">LZ3.2</strain>
        <tissue evidence="2">Leaf</tissue>
    </source>
</reference>
<evidence type="ECO:0000313" key="2">
    <source>
        <dbReference type="EMBL" id="KAG5629307.1"/>
    </source>
</evidence>
<gene>
    <name evidence="2" type="ORF">H5410_001024</name>
</gene>
<name>A0A9J6AYK1_SOLCO</name>
<keyword evidence="3" id="KW-1185">Reference proteome</keyword>
<feature type="compositionally biased region" description="Polar residues" evidence="1">
    <location>
        <begin position="164"/>
        <end position="182"/>
    </location>
</feature>
<dbReference type="EMBL" id="JACXVP010000001">
    <property type="protein sequence ID" value="KAG5629307.1"/>
    <property type="molecule type" value="Genomic_DNA"/>
</dbReference>
<evidence type="ECO:0000256" key="1">
    <source>
        <dbReference type="SAM" id="MobiDB-lite"/>
    </source>
</evidence>
<dbReference type="Proteomes" id="UP000824120">
    <property type="component" value="Chromosome 1"/>
</dbReference>
<dbReference type="AlphaFoldDB" id="A0A9J6AYK1"/>
<proteinExistence type="predicted"/>
<protein>
    <submittedName>
        <fullName evidence="2">Uncharacterized protein</fullName>
    </submittedName>
</protein>
<organism evidence="2 3">
    <name type="scientific">Solanum commersonii</name>
    <name type="common">Commerson's wild potato</name>
    <name type="synonym">Commerson's nightshade</name>
    <dbReference type="NCBI Taxonomy" id="4109"/>
    <lineage>
        <taxon>Eukaryota</taxon>
        <taxon>Viridiplantae</taxon>
        <taxon>Streptophyta</taxon>
        <taxon>Embryophyta</taxon>
        <taxon>Tracheophyta</taxon>
        <taxon>Spermatophyta</taxon>
        <taxon>Magnoliopsida</taxon>
        <taxon>eudicotyledons</taxon>
        <taxon>Gunneridae</taxon>
        <taxon>Pentapetalae</taxon>
        <taxon>asterids</taxon>
        <taxon>lamiids</taxon>
        <taxon>Solanales</taxon>
        <taxon>Solanaceae</taxon>
        <taxon>Solanoideae</taxon>
        <taxon>Solaneae</taxon>
        <taxon>Solanum</taxon>
    </lineage>
</organism>
<feature type="region of interest" description="Disordered" evidence="1">
    <location>
        <begin position="163"/>
        <end position="182"/>
    </location>
</feature>